<feature type="transmembrane region" description="Helical" evidence="1">
    <location>
        <begin position="51"/>
        <end position="73"/>
    </location>
</feature>
<dbReference type="EMBL" id="PIOC01000001">
    <property type="protein sequence ID" value="RDW22313.1"/>
    <property type="molecule type" value="Genomic_DNA"/>
</dbReference>
<organism evidence="2 3">
    <name type="scientific">Oceanobacillus arenosus</name>
    <dbReference type="NCBI Taxonomy" id="1229153"/>
    <lineage>
        <taxon>Bacteria</taxon>
        <taxon>Bacillati</taxon>
        <taxon>Bacillota</taxon>
        <taxon>Bacilli</taxon>
        <taxon>Bacillales</taxon>
        <taxon>Bacillaceae</taxon>
        <taxon>Oceanobacillus</taxon>
    </lineage>
</organism>
<dbReference type="Proteomes" id="UP000257143">
    <property type="component" value="Unassembled WGS sequence"/>
</dbReference>
<feature type="transmembrane region" description="Helical" evidence="1">
    <location>
        <begin position="104"/>
        <end position="122"/>
    </location>
</feature>
<keyword evidence="1" id="KW-0472">Membrane</keyword>
<proteinExistence type="predicted"/>
<evidence type="ECO:0000256" key="1">
    <source>
        <dbReference type="SAM" id="Phobius"/>
    </source>
</evidence>
<comment type="caution">
    <text evidence="2">The sequence shown here is derived from an EMBL/GenBank/DDBJ whole genome shotgun (WGS) entry which is preliminary data.</text>
</comment>
<feature type="transmembrane region" description="Helical" evidence="1">
    <location>
        <begin position="142"/>
        <end position="165"/>
    </location>
</feature>
<keyword evidence="3" id="KW-1185">Reference proteome</keyword>
<keyword evidence="1" id="KW-0812">Transmembrane</keyword>
<sequence length="244" mass="28251">MQNLSNEWMKLIRKRSTIAFFIISAFFPILVGPSVNILQNRIGFTLFDGESFSLIILSLAVIIYLPLLLAQAVSDLFPGELEKNVLAFILVRPISRLKIFNSKILCIALYLMTLLLIIYISSNLTGAIWLQNFTFKGMLMGGFAYLLSWFPLMAITLFLVFFVQWFGSSSRALTFSIILYFMMVVLPFIFPKVGLWLPTYDITWYQRWINNGLSMVVMGRAVYLLSWCSLFFTLGYYQFKKKEY</sequence>
<evidence type="ECO:0000313" key="3">
    <source>
        <dbReference type="Proteomes" id="UP000257143"/>
    </source>
</evidence>
<feature type="transmembrane region" description="Helical" evidence="1">
    <location>
        <begin position="18"/>
        <end position="39"/>
    </location>
</feature>
<feature type="transmembrane region" description="Helical" evidence="1">
    <location>
        <begin position="177"/>
        <end position="197"/>
    </location>
</feature>
<dbReference type="OrthoDB" id="1711106at2"/>
<dbReference type="AlphaFoldDB" id="A0A3D8Q266"/>
<dbReference type="Pfam" id="PF12730">
    <property type="entry name" value="ABC2_membrane_4"/>
    <property type="match status" value="1"/>
</dbReference>
<feature type="transmembrane region" description="Helical" evidence="1">
    <location>
        <begin position="217"/>
        <end position="237"/>
    </location>
</feature>
<protein>
    <submittedName>
        <fullName evidence="2">Uncharacterized protein</fullName>
    </submittedName>
</protein>
<evidence type="ECO:0000313" key="2">
    <source>
        <dbReference type="EMBL" id="RDW22313.1"/>
    </source>
</evidence>
<dbReference type="PANTHER" id="PTHR37305">
    <property type="entry name" value="INTEGRAL MEMBRANE PROTEIN-RELATED"/>
    <property type="match status" value="1"/>
</dbReference>
<name>A0A3D8Q266_9BACI</name>
<keyword evidence="1" id="KW-1133">Transmembrane helix</keyword>
<gene>
    <name evidence="2" type="ORF">CWR48_00990</name>
</gene>
<accession>A0A3D8Q266</accession>
<reference evidence="3" key="1">
    <citation type="submission" date="2017-11" db="EMBL/GenBank/DDBJ databases">
        <authorList>
            <person name="Zhu W."/>
        </authorList>
    </citation>
    <scope>NUCLEOTIDE SEQUENCE [LARGE SCALE GENOMIC DNA]</scope>
    <source>
        <strain evidence="3">CAU 1183</strain>
    </source>
</reference>
<dbReference type="RefSeq" id="WP_115771171.1">
    <property type="nucleotide sequence ID" value="NZ_PIOC01000001.1"/>
</dbReference>
<dbReference type="PANTHER" id="PTHR37305:SF1">
    <property type="entry name" value="MEMBRANE PROTEIN"/>
    <property type="match status" value="1"/>
</dbReference>